<dbReference type="Proteomes" id="UP000035009">
    <property type="component" value="Unassembled WGS sequence"/>
</dbReference>
<protein>
    <recommendedName>
        <fullName evidence="2">Prepilin type IV endopeptidase peptidase domain-containing protein</fullName>
    </recommendedName>
</protein>
<proteinExistence type="predicted"/>
<feature type="domain" description="Prepilin type IV endopeptidase peptidase" evidence="2">
    <location>
        <begin position="4"/>
        <end position="101"/>
    </location>
</feature>
<gene>
    <name evidence="3" type="ORF">GM1_010_01070</name>
</gene>
<feature type="transmembrane region" description="Helical" evidence="1">
    <location>
        <begin position="115"/>
        <end position="134"/>
    </location>
</feature>
<sequence length="140" mass="13421">MITIVLSAAVIVCAVVDARTGRIPNVITGPAVVVVAALSAADPATAVAAAVCAAPYAIAFARGLCGGGDVKLAFVCGGLLGDPGLAALAVVGAAIVTGIVLAARRTRAVAHGPALVVVTLVWLVTAVVGPSGTIDPCCVG</sequence>
<dbReference type="InterPro" id="IPR000045">
    <property type="entry name" value="Prepilin_IV_endopep_pep"/>
</dbReference>
<comment type="caution">
    <text evidence="3">The sequence shown here is derived from an EMBL/GenBank/DDBJ whole genome shotgun (WGS) entry which is preliminary data.</text>
</comment>
<dbReference type="RefSeq" id="WP_008377983.1">
    <property type="nucleotide sequence ID" value="NZ_BAOP01000010.1"/>
</dbReference>
<dbReference type="EMBL" id="BAOP01000010">
    <property type="protein sequence ID" value="GAC79517.1"/>
    <property type="molecule type" value="Genomic_DNA"/>
</dbReference>
<name>M3UVG0_GORML</name>
<organism evidence="3 4">
    <name type="scientific">Gordonia malaquae NBRC 108250</name>
    <dbReference type="NCBI Taxonomy" id="1223542"/>
    <lineage>
        <taxon>Bacteria</taxon>
        <taxon>Bacillati</taxon>
        <taxon>Actinomycetota</taxon>
        <taxon>Actinomycetes</taxon>
        <taxon>Mycobacteriales</taxon>
        <taxon>Gordoniaceae</taxon>
        <taxon>Gordonia</taxon>
    </lineage>
</organism>
<dbReference type="AlphaFoldDB" id="M3UVG0"/>
<evidence type="ECO:0000256" key="1">
    <source>
        <dbReference type="SAM" id="Phobius"/>
    </source>
</evidence>
<keyword evidence="4" id="KW-1185">Reference proteome</keyword>
<reference evidence="3 4" key="1">
    <citation type="submission" date="2013-02" db="EMBL/GenBank/DDBJ databases">
        <title>Whole genome shotgun sequence of Gordonia malaquae NBRC 108250.</title>
        <authorList>
            <person name="Yoshida I."/>
            <person name="Hosoyama A."/>
            <person name="Tsuchikane K."/>
            <person name="Ando Y."/>
            <person name="Baba S."/>
            <person name="Ohji S."/>
            <person name="Hamada M."/>
            <person name="Tamura T."/>
            <person name="Yamazoe A."/>
            <person name="Yamazaki S."/>
            <person name="Fujita N."/>
        </authorList>
    </citation>
    <scope>NUCLEOTIDE SEQUENCE [LARGE SCALE GENOMIC DNA]</scope>
    <source>
        <strain evidence="3 4">NBRC 108250</strain>
    </source>
</reference>
<dbReference type="GO" id="GO:0004190">
    <property type="term" value="F:aspartic-type endopeptidase activity"/>
    <property type="evidence" value="ECO:0007669"/>
    <property type="project" value="InterPro"/>
</dbReference>
<dbReference type="Pfam" id="PF01478">
    <property type="entry name" value="Peptidase_A24"/>
    <property type="match status" value="1"/>
</dbReference>
<keyword evidence="1" id="KW-0472">Membrane</keyword>
<dbReference type="GO" id="GO:0016020">
    <property type="term" value="C:membrane"/>
    <property type="evidence" value="ECO:0007669"/>
    <property type="project" value="InterPro"/>
</dbReference>
<dbReference type="STRING" id="410332.SAMN04488550_2141"/>
<feature type="transmembrane region" description="Helical" evidence="1">
    <location>
        <begin position="84"/>
        <end position="103"/>
    </location>
</feature>
<evidence type="ECO:0000313" key="4">
    <source>
        <dbReference type="Proteomes" id="UP000035009"/>
    </source>
</evidence>
<accession>M3UVG0</accession>
<dbReference type="eggNOG" id="COG1989">
    <property type="taxonomic scope" value="Bacteria"/>
</dbReference>
<evidence type="ECO:0000313" key="3">
    <source>
        <dbReference type="EMBL" id="GAC79517.1"/>
    </source>
</evidence>
<keyword evidence="1" id="KW-1133">Transmembrane helix</keyword>
<keyword evidence="1" id="KW-0812">Transmembrane</keyword>
<dbReference type="Gene3D" id="1.20.120.1220">
    <property type="match status" value="1"/>
</dbReference>
<evidence type="ECO:0000259" key="2">
    <source>
        <dbReference type="Pfam" id="PF01478"/>
    </source>
</evidence>